<dbReference type="AlphaFoldDB" id="A0AAV8TT44"/>
<dbReference type="EMBL" id="JAIWQS010000003">
    <property type="protein sequence ID" value="KAJ8769933.1"/>
    <property type="molecule type" value="Genomic_DNA"/>
</dbReference>
<accession>A0AAV8TT44</accession>
<evidence type="ECO:0000313" key="3">
    <source>
        <dbReference type="EMBL" id="KAJ8769933.1"/>
    </source>
</evidence>
<comment type="similarity">
    <text evidence="1">Belongs to the 'GDXG' lipolytic enzyme family.</text>
</comment>
<dbReference type="InterPro" id="IPR013094">
    <property type="entry name" value="AB_hydrolase_3"/>
</dbReference>
<feature type="domain" description="Alpha/beta hydrolase fold-3" evidence="2">
    <location>
        <begin position="96"/>
        <end position="313"/>
    </location>
</feature>
<dbReference type="PANTHER" id="PTHR23024">
    <property type="entry name" value="ARYLACETAMIDE DEACETYLASE"/>
    <property type="match status" value="1"/>
</dbReference>
<dbReference type="SUPFAM" id="SSF53474">
    <property type="entry name" value="alpha/beta-Hydrolases"/>
    <property type="match status" value="1"/>
</dbReference>
<dbReference type="InterPro" id="IPR029058">
    <property type="entry name" value="AB_hydrolase_fold"/>
</dbReference>
<sequence length="340" mass="38369">MSDKPLKLPPLPWKVKLFASSLSFAVDVTRRSDGSVNRRLMSFFDLKASPSKRPVNGVKTIDITFDTTRNLWFRLYIPTNAIHLKGSNKDTGLPVIFFFHGGGFVYMAADSKLYDDFCRILARELPAFIISVNYRLAPEHRYPCQIDDCFDALKFVDSTKIEDFSTHANLKNCFVAGDSAGGNLAHHVAIKASEYKFNDLEIVGNISMQPFFGGEERTESEIKLAGAPFVTTERSDWMWKSVLPENSDRNHPAANVFGPNGVDMSGVKFPPTMVVVGGFDPLKDWQKRYYEGLKKCGKEAYLVEYPNAIHSFYAYPEVQESHLFIKELSEFVQKISADSQ</sequence>
<dbReference type="GO" id="GO:0009860">
    <property type="term" value="P:pollen tube growth"/>
    <property type="evidence" value="ECO:0007669"/>
    <property type="project" value="TreeGrafter"/>
</dbReference>
<organism evidence="3 4">
    <name type="scientific">Erythroxylum novogranatense</name>
    <dbReference type="NCBI Taxonomy" id="1862640"/>
    <lineage>
        <taxon>Eukaryota</taxon>
        <taxon>Viridiplantae</taxon>
        <taxon>Streptophyta</taxon>
        <taxon>Embryophyta</taxon>
        <taxon>Tracheophyta</taxon>
        <taxon>Spermatophyta</taxon>
        <taxon>Magnoliopsida</taxon>
        <taxon>eudicotyledons</taxon>
        <taxon>Gunneridae</taxon>
        <taxon>Pentapetalae</taxon>
        <taxon>rosids</taxon>
        <taxon>fabids</taxon>
        <taxon>Malpighiales</taxon>
        <taxon>Erythroxylaceae</taxon>
        <taxon>Erythroxylum</taxon>
    </lineage>
</organism>
<dbReference type="Proteomes" id="UP001159364">
    <property type="component" value="Linkage Group LG03"/>
</dbReference>
<keyword evidence="4" id="KW-1185">Reference proteome</keyword>
<dbReference type="GO" id="GO:0052689">
    <property type="term" value="F:carboxylic ester hydrolase activity"/>
    <property type="evidence" value="ECO:0007669"/>
    <property type="project" value="TreeGrafter"/>
</dbReference>
<reference evidence="3 4" key="1">
    <citation type="submission" date="2021-09" db="EMBL/GenBank/DDBJ databases">
        <title>Genomic insights and catalytic innovation underlie evolution of tropane alkaloids biosynthesis.</title>
        <authorList>
            <person name="Wang Y.-J."/>
            <person name="Tian T."/>
            <person name="Huang J.-P."/>
            <person name="Huang S.-X."/>
        </authorList>
    </citation>
    <scope>NUCLEOTIDE SEQUENCE [LARGE SCALE GENOMIC DNA]</scope>
    <source>
        <strain evidence="3">KIB-2018</strain>
        <tissue evidence="3">Leaf</tissue>
    </source>
</reference>
<gene>
    <name evidence="3" type="ORF">K2173_009015</name>
</gene>
<evidence type="ECO:0000313" key="4">
    <source>
        <dbReference type="Proteomes" id="UP001159364"/>
    </source>
</evidence>
<protein>
    <recommendedName>
        <fullName evidence="2">Alpha/beta hydrolase fold-3 domain-containing protein</fullName>
    </recommendedName>
</protein>
<dbReference type="Gene3D" id="3.40.50.1820">
    <property type="entry name" value="alpha/beta hydrolase"/>
    <property type="match status" value="1"/>
</dbReference>
<dbReference type="Pfam" id="PF07859">
    <property type="entry name" value="Abhydrolase_3"/>
    <property type="match status" value="1"/>
</dbReference>
<dbReference type="PANTHER" id="PTHR23024:SF24">
    <property type="entry name" value="ALPHA_BETA HYDROLASE FOLD-3 DOMAIN-CONTAINING PROTEIN"/>
    <property type="match status" value="1"/>
</dbReference>
<proteinExistence type="inferred from homology"/>
<dbReference type="InterPro" id="IPR050466">
    <property type="entry name" value="Carboxylest/Gibb_receptor"/>
</dbReference>
<evidence type="ECO:0000256" key="1">
    <source>
        <dbReference type="ARBA" id="ARBA00010515"/>
    </source>
</evidence>
<name>A0AAV8TT44_9ROSI</name>
<evidence type="ECO:0000259" key="2">
    <source>
        <dbReference type="Pfam" id="PF07859"/>
    </source>
</evidence>
<comment type="caution">
    <text evidence="3">The sequence shown here is derived from an EMBL/GenBank/DDBJ whole genome shotgun (WGS) entry which is preliminary data.</text>
</comment>